<comment type="caution">
    <text evidence="6">The sequence shown here is derived from an EMBL/GenBank/DDBJ whole genome shotgun (WGS) entry which is preliminary data.</text>
</comment>
<organism evidence="6 7">
    <name type="scientific">Byssochlamys spectabilis</name>
    <name type="common">Paecilomyces variotii</name>
    <dbReference type="NCBI Taxonomy" id="264951"/>
    <lineage>
        <taxon>Eukaryota</taxon>
        <taxon>Fungi</taxon>
        <taxon>Dikarya</taxon>
        <taxon>Ascomycota</taxon>
        <taxon>Pezizomycotina</taxon>
        <taxon>Eurotiomycetes</taxon>
        <taxon>Eurotiomycetidae</taxon>
        <taxon>Eurotiales</taxon>
        <taxon>Thermoascaceae</taxon>
        <taxon>Paecilomyces</taxon>
    </lineage>
</organism>
<proteinExistence type="inferred from homology"/>
<dbReference type="InterPro" id="IPR051052">
    <property type="entry name" value="Diverse_substrate_MTase"/>
</dbReference>
<dbReference type="GeneID" id="39595845"/>
<dbReference type="RefSeq" id="XP_028486158.1">
    <property type="nucleotide sequence ID" value="XM_028626568.1"/>
</dbReference>
<feature type="domain" description="Methyltransferase type 11" evidence="5">
    <location>
        <begin position="51"/>
        <end position="142"/>
    </location>
</feature>
<keyword evidence="2 6" id="KW-0489">Methyltransferase</keyword>
<dbReference type="PANTHER" id="PTHR44942:SF4">
    <property type="entry name" value="METHYLTRANSFERASE TYPE 11 DOMAIN-CONTAINING PROTEIN"/>
    <property type="match status" value="1"/>
</dbReference>
<keyword evidence="7" id="KW-1185">Reference proteome</keyword>
<evidence type="ECO:0000259" key="5">
    <source>
        <dbReference type="Pfam" id="PF08241"/>
    </source>
</evidence>
<sequence>MPASKSLSAIAKAGFANASSYDKHRPSYPAEAVDKLLAALHLAGNAGAKVVDLAAGTGKFTEVLAARPEAFDILAVEPHDEMRAELERKSLPGVRVVNGTATSIPVPSKNVDGLIAAQAWHWFSNRDSLEEIHRVLKPGGYFGVIWNIEDYNSPREWTPRTEGEAKMKDIIWRHDDNQPRFRHSAWRKVLEDKEQKPILFSQPLQEISVPFTKFLSPSAVWDRFHTLSQIAILQGKELEDTKAEVAEILKSDGVEKNENGEVALHGHTYFAWTRALPTESE</sequence>
<dbReference type="VEuPathDB" id="FungiDB:C8Q69DRAFT_249274"/>
<keyword evidence="4" id="KW-0949">S-adenosyl-L-methionine</keyword>
<reference evidence="6 7" key="1">
    <citation type="journal article" date="2018" name="Front. Microbiol.">
        <title>Genomic and genetic insights into a cosmopolitan fungus, Paecilomyces variotii (Eurotiales).</title>
        <authorList>
            <person name="Urquhart A.S."/>
            <person name="Mondo S.J."/>
            <person name="Makela M.R."/>
            <person name="Hane J.K."/>
            <person name="Wiebenga A."/>
            <person name="He G."/>
            <person name="Mihaltcheva S."/>
            <person name="Pangilinan J."/>
            <person name="Lipzen A."/>
            <person name="Barry K."/>
            <person name="de Vries R.P."/>
            <person name="Grigoriev I.V."/>
            <person name="Idnurm A."/>
        </authorList>
    </citation>
    <scope>NUCLEOTIDE SEQUENCE [LARGE SCALE GENOMIC DNA]</scope>
    <source>
        <strain evidence="6 7">CBS 101075</strain>
    </source>
</reference>
<dbReference type="Pfam" id="PF08241">
    <property type="entry name" value="Methyltransf_11"/>
    <property type="match status" value="1"/>
</dbReference>
<evidence type="ECO:0000256" key="2">
    <source>
        <dbReference type="ARBA" id="ARBA00022603"/>
    </source>
</evidence>
<comment type="similarity">
    <text evidence="1">Belongs to the methyltransferase superfamily.</text>
</comment>
<dbReference type="GO" id="GO:0008757">
    <property type="term" value="F:S-adenosylmethionine-dependent methyltransferase activity"/>
    <property type="evidence" value="ECO:0007669"/>
    <property type="project" value="InterPro"/>
</dbReference>
<dbReference type="Gene3D" id="3.40.50.150">
    <property type="entry name" value="Vaccinia Virus protein VP39"/>
    <property type="match status" value="1"/>
</dbReference>
<evidence type="ECO:0000313" key="7">
    <source>
        <dbReference type="Proteomes" id="UP000283841"/>
    </source>
</evidence>
<name>A0A443HXG4_BYSSP</name>
<accession>A0A443HXG4</accession>
<dbReference type="InterPro" id="IPR013216">
    <property type="entry name" value="Methyltransf_11"/>
</dbReference>
<dbReference type="GO" id="GO:0032259">
    <property type="term" value="P:methylation"/>
    <property type="evidence" value="ECO:0007669"/>
    <property type="project" value="UniProtKB-KW"/>
</dbReference>
<dbReference type="PANTHER" id="PTHR44942">
    <property type="entry name" value="METHYLTRANSF_11 DOMAIN-CONTAINING PROTEIN"/>
    <property type="match status" value="1"/>
</dbReference>
<evidence type="ECO:0000256" key="4">
    <source>
        <dbReference type="ARBA" id="ARBA00022691"/>
    </source>
</evidence>
<dbReference type="EMBL" id="RCNU01000004">
    <property type="protein sequence ID" value="RWQ96513.1"/>
    <property type="molecule type" value="Genomic_DNA"/>
</dbReference>
<dbReference type="SUPFAM" id="SSF53335">
    <property type="entry name" value="S-adenosyl-L-methionine-dependent methyltransferases"/>
    <property type="match status" value="1"/>
</dbReference>
<evidence type="ECO:0000256" key="3">
    <source>
        <dbReference type="ARBA" id="ARBA00022679"/>
    </source>
</evidence>
<gene>
    <name evidence="6" type="ORF">C8Q69DRAFT_249274</name>
</gene>
<dbReference type="STRING" id="264951.A0A443HXG4"/>
<dbReference type="CDD" id="cd02440">
    <property type="entry name" value="AdoMet_MTases"/>
    <property type="match status" value="1"/>
</dbReference>
<dbReference type="InterPro" id="IPR029063">
    <property type="entry name" value="SAM-dependent_MTases_sf"/>
</dbReference>
<keyword evidence="3 6" id="KW-0808">Transferase</keyword>
<dbReference type="AlphaFoldDB" id="A0A443HXG4"/>
<evidence type="ECO:0000313" key="6">
    <source>
        <dbReference type="EMBL" id="RWQ96513.1"/>
    </source>
</evidence>
<evidence type="ECO:0000256" key="1">
    <source>
        <dbReference type="ARBA" id="ARBA00008361"/>
    </source>
</evidence>
<protein>
    <submittedName>
        <fullName evidence="6">S-adenosyl-L-methionine-dependent methyltransferase</fullName>
    </submittedName>
</protein>
<dbReference type="Proteomes" id="UP000283841">
    <property type="component" value="Unassembled WGS sequence"/>
</dbReference>